<organism evidence="2 3">
    <name type="scientific">Colletotrichum melonis</name>
    <dbReference type="NCBI Taxonomy" id="1209925"/>
    <lineage>
        <taxon>Eukaryota</taxon>
        <taxon>Fungi</taxon>
        <taxon>Dikarya</taxon>
        <taxon>Ascomycota</taxon>
        <taxon>Pezizomycotina</taxon>
        <taxon>Sordariomycetes</taxon>
        <taxon>Hypocreomycetidae</taxon>
        <taxon>Glomerellales</taxon>
        <taxon>Glomerellaceae</taxon>
        <taxon>Colletotrichum</taxon>
        <taxon>Colletotrichum acutatum species complex</taxon>
    </lineage>
</organism>
<proteinExistence type="predicted"/>
<name>A0AAI9USG5_9PEZI</name>
<feature type="signal peptide" evidence="1">
    <location>
        <begin position="1"/>
        <end position="30"/>
    </location>
</feature>
<accession>A0AAI9USG5</accession>
<keyword evidence="3" id="KW-1185">Reference proteome</keyword>
<comment type="caution">
    <text evidence="2">The sequence shown here is derived from an EMBL/GenBank/DDBJ whole genome shotgun (WGS) entry which is preliminary data.</text>
</comment>
<gene>
    <name evidence="2" type="ORF">CMEL01_14242</name>
</gene>
<evidence type="ECO:0000313" key="2">
    <source>
        <dbReference type="EMBL" id="KAK1462275.1"/>
    </source>
</evidence>
<reference evidence="2 3" key="1">
    <citation type="submission" date="2016-10" db="EMBL/GenBank/DDBJ databases">
        <title>The genome sequence of Colletotrichum fioriniae PJ7.</title>
        <authorList>
            <person name="Baroncelli R."/>
        </authorList>
    </citation>
    <scope>NUCLEOTIDE SEQUENCE [LARGE SCALE GENOMIC DNA]</scope>
    <source>
        <strain evidence="2">Col 31</strain>
    </source>
</reference>
<dbReference type="Proteomes" id="UP001239795">
    <property type="component" value="Unassembled WGS sequence"/>
</dbReference>
<dbReference type="EMBL" id="MLGG01000009">
    <property type="protein sequence ID" value="KAK1462275.1"/>
    <property type="molecule type" value="Genomic_DNA"/>
</dbReference>
<evidence type="ECO:0000313" key="3">
    <source>
        <dbReference type="Proteomes" id="UP001239795"/>
    </source>
</evidence>
<feature type="non-terminal residue" evidence="2">
    <location>
        <position position="1"/>
    </location>
</feature>
<evidence type="ECO:0000256" key="1">
    <source>
        <dbReference type="SAM" id="SignalP"/>
    </source>
</evidence>
<dbReference type="AlphaFoldDB" id="A0AAI9USG5"/>
<feature type="chain" id="PRO_5042474698" evidence="1">
    <location>
        <begin position="31"/>
        <end position="146"/>
    </location>
</feature>
<keyword evidence="1" id="KW-0732">Signal</keyword>
<protein>
    <submittedName>
        <fullName evidence="2">Uncharacterized protein</fullName>
    </submittedName>
</protein>
<sequence length="146" mass="16452">AEHASRRAFWKPRGYVRRLLFCILAWNGTSVEDMSSTGASTIHCRPSVSPLGTRSVNRLEMKLGTIVRTTPWKSWIMFFSLQLGQSLNAVSSPARPLRVQTRIVVDFCFHEDRSFNKGAICSSREAPAIDGLYSEGLLRPENMSYL</sequence>